<dbReference type="GO" id="GO:0043565">
    <property type="term" value="F:sequence-specific DNA binding"/>
    <property type="evidence" value="ECO:0007669"/>
    <property type="project" value="InterPro"/>
</dbReference>
<dbReference type="InterPro" id="IPR004827">
    <property type="entry name" value="bZIP"/>
</dbReference>
<comment type="similarity">
    <text evidence="2">Belongs to the bZIP family.</text>
</comment>
<proteinExistence type="inferred from homology"/>
<dbReference type="GO" id="GO:0005634">
    <property type="term" value="C:nucleus"/>
    <property type="evidence" value="ECO:0007669"/>
    <property type="project" value="UniProtKB-SubCell"/>
</dbReference>
<evidence type="ECO:0000259" key="8">
    <source>
        <dbReference type="PROSITE" id="PS50217"/>
    </source>
</evidence>
<organism evidence="9 10">
    <name type="scientific">Cucurbita maxima</name>
    <name type="common">Pumpkin</name>
    <name type="synonym">Winter squash</name>
    <dbReference type="NCBI Taxonomy" id="3661"/>
    <lineage>
        <taxon>Eukaryota</taxon>
        <taxon>Viridiplantae</taxon>
        <taxon>Streptophyta</taxon>
        <taxon>Embryophyta</taxon>
        <taxon>Tracheophyta</taxon>
        <taxon>Spermatophyta</taxon>
        <taxon>Magnoliopsida</taxon>
        <taxon>eudicotyledons</taxon>
        <taxon>Gunneridae</taxon>
        <taxon>Pentapetalae</taxon>
        <taxon>rosids</taxon>
        <taxon>fabids</taxon>
        <taxon>Cucurbitales</taxon>
        <taxon>Cucurbitaceae</taxon>
        <taxon>Cucurbiteae</taxon>
        <taxon>Cucurbita</taxon>
    </lineage>
</organism>
<feature type="region of interest" description="Disordered" evidence="7">
    <location>
        <begin position="1"/>
        <end position="29"/>
    </location>
</feature>
<sequence length="453" mass="50506">MASSSKYSEGTSCSGLSSSSSSSTCSSSSSSFMAADQMVKVEIEAAEALADLAVLAVRESGGEPSEAKWESKWKGKRARKEVKTESPICGFADSLPSRVDLDLRIQQESGVVSHQPSEKECTNQSHAKWETTRKMLKAEKEEAKSLKVSPICTTSYPLSGCRRSRRNLTEAEKEERRIRRILANRESARKTIRRRQALCKELTKKAADLAWENENLKREKEFALKEYQSLESTNKELKEQMAQAVKPKEEETPGNNRSSHVQMPPLSTNYPLFLFSRHPCASYFWPSVVQLSSPYHELHNDAIVPSSVHFPGNNNVSLSDYSLVQENLNGLRTPFRIVPCFWMLPRHDHRNLQSPQASCLTGNNQEDVYSNSQNSANTSNVVVYSESRHSCLPSAEEKTEVPDLNEAPQEHTRNTVGAVEGVDVVPPARLLQRAGAAKKGQSSYSVRTLDLVQ</sequence>
<dbReference type="CDD" id="cd14702">
    <property type="entry name" value="bZIP_plant_GBF1"/>
    <property type="match status" value="1"/>
</dbReference>
<dbReference type="AlphaFoldDB" id="A0A6J1KYM1"/>
<accession>A0A6J1KYM1</accession>
<dbReference type="RefSeq" id="XP_023005880.1">
    <property type="nucleotide sequence ID" value="XM_023150112.1"/>
</dbReference>
<name>A0A6J1KYM1_CUCMA</name>
<dbReference type="GO" id="GO:0003700">
    <property type="term" value="F:DNA-binding transcription factor activity"/>
    <property type="evidence" value="ECO:0007669"/>
    <property type="project" value="InterPro"/>
</dbReference>
<keyword evidence="4" id="KW-0238">DNA-binding</keyword>
<evidence type="ECO:0000256" key="5">
    <source>
        <dbReference type="ARBA" id="ARBA00023163"/>
    </source>
</evidence>
<dbReference type="PANTHER" id="PTHR45967:SF28">
    <property type="entry name" value="BASIC-LEUCINE ZIPPER (BZIP) TRANSCRIPTION FACTOR FAMILY PROTEIN"/>
    <property type="match status" value="1"/>
</dbReference>
<dbReference type="SMART" id="SM00338">
    <property type="entry name" value="BRLZ"/>
    <property type="match status" value="1"/>
</dbReference>
<dbReference type="SUPFAM" id="SSF57959">
    <property type="entry name" value="Leucine zipper domain"/>
    <property type="match status" value="1"/>
</dbReference>
<keyword evidence="6" id="KW-0539">Nucleus</keyword>
<dbReference type="OrthoDB" id="1928614at2759"/>
<evidence type="ECO:0000313" key="10">
    <source>
        <dbReference type="RefSeq" id="XP_023005880.1"/>
    </source>
</evidence>
<dbReference type="InterPro" id="IPR044827">
    <property type="entry name" value="GBF-like"/>
</dbReference>
<feature type="domain" description="BZIP" evidence="8">
    <location>
        <begin position="174"/>
        <end position="237"/>
    </location>
</feature>
<keyword evidence="5" id="KW-0804">Transcription</keyword>
<dbReference type="KEGG" id="cmax:111498753"/>
<feature type="compositionally biased region" description="Low complexity" evidence="7">
    <location>
        <begin position="8"/>
        <end position="29"/>
    </location>
</feature>
<reference evidence="10" key="1">
    <citation type="submission" date="2025-08" db="UniProtKB">
        <authorList>
            <consortium name="RefSeq"/>
        </authorList>
    </citation>
    <scope>IDENTIFICATION</scope>
    <source>
        <tissue evidence="10">Young leaves</tissue>
    </source>
</reference>
<dbReference type="GeneID" id="111498753"/>
<evidence type="ECO:0000256" key="1">
    <source>
        <dbReference type="ARBA" id="ARBA00004123"/>
    </source>
</evidence>
<dbReference type="Pfam" id="PF00170">
    <property type="entry name" value="bZIP_1"/>
    <property type="match status" value="1"/>
</dbReference>
<evidence type="ECO:0000256" key="2">
    <source>
        <dbReference type="ARBA" id="ARBA00007163"/>
    </source>
</evidence>
<comment type="subcellular location">
    <subcellularLocation>
        <location evidence="1">Nucleus</location>
    </subcellularLocation>
</comment>
<dbReference type="Gene3D" id="1.20.5.170">
    <property type="match status" value="1"/>
</dbReference>
<feature type="region of interest" description="Disordered" evidence="7">
    <location>
        <begin position="236"/>
        <end position="263"/>
    </location>
</feature>
<evidence type="ECO:0000313" key="9">
    <source>
        <dbReference type="Proteomes" id="UP000504608"/>
    </source>
</evidence>
<dbReference type="InterPro" id="IPR046347">
    <property type="entry name" value="bZIP_sf"/>
</dbReference>
<keyword evidence="3" id="KW-0805">Transcription regulation</keyword>
<evidence type="ECO:0000256" key="6">
    <source>
        <dbReference type="ARBA" id="ARBA00023242"/>
    </source>
</evidence>
<protein>
    <submittedName>
        <fullName evidence="10">Probable basic-leucine zipper transcription factor F isoform X1</fullName>
    </submittedName>
</protein>
<dbReference type="PROSITE" id="PS50217">
    <property type="entry name" value="BZIP"/>
    <property type="match status" value="1"/>
</dbReference>
<feature type="region of interest" description="Disordered" evidence="7">
    <location>
        <begin position="393"/>
        <end position="414"/>
    </location>
</feature>
<dbReference type="InterPro" id="IPR045314">
    <property type="entry name" value="bZIP_plant_GBF1"/>
</dbReference>
<evidence type="ECO:0000256" key="3">
    <source>
        <dbReference type="ARBA" id="ARBA00023015"/>
    </source>
</evidence>
<gene>
    <name evidence="10" type="primary">LOC111498753</name>
</gene>
<dbReference type="PANTHER" id="PTHR45967">
    <property type="entry name" value="G-BOX-BINDING FACTOR 3-RELATED"/>
    <property type="match status" value="1"/>
</dbReference>
<feature type="compositionally biased region" description="Polar residues" evidence="7">
    <location>
        <begin position="253"/>
        <end position="263"/>
    </location>
</feature>
<keyword evidence="9" id="KW-1185">Reference proteome</keyword>
<evidence type="ECO:0000256" key="4">
    <source>
        <dbReference type="ARBA" id="ARBA00023125"/>
    </source>
</evidence>
<evidence type="ECO:0000256" key="7">
    <source>
        <dbReference type="SAM" id="MobiDB-lite"/>
    </source>
</evidence>
<dbReference type="Proteomes" id="UP000504608">
    <property type="component" value="Unplaced"/>
</dbReference>